<dbReference type="PROSITE" id="PS50294">
    <property type="entry name" value="WD_REPEATS_REGION"/>
    <property type="match status" value="1"/>
</dbReference>
<keyword evidence="1" id="KW-0853">WD repeat</keyword>
<name>A0A956N8K9_UNCEI</name>
<proteinExistence type="predicted"/>
<dbReference type="Gene3D" id="2.60.40.4070">
    <property type="match status" value="1"/>
</dbReference>
<dbReference type="PROSITE" id="PS50082">
    <property type="entry name" value="WD_REPEATS_2"/>
    <property type="match status" value="1"/>
</dbReference>
<dbReference type="InterPro" id="IPR036322">
    <property type="entry name" value="WD40_repeat_dom_sf"/>
</dbReference>
<evidence type="ECO:0000313" key="3">
    <source>
        <dbReference type="Proteomes" id="UP000739538"/>
    </source>
</evidence>
<dbReference type="EMBL" id="JAGQHS010000002">
    <property type="protein sequence ID" value="MCA9754273.1"/>
    <property type="molecule type" value="Genomic_DNA"/>
</dbReference>
<evidence type="ECO:0000313" key="2">
    <source>
        <dbReference type="EMBL" id="MCA9754273.1"/>
    </source>
</evidence>
<evidence type="ECO:0000256" key="1">
    <source>
        <dbReference type="PROSITE-ProRule" id="PRU00221"/>
    </source>
</evidence>
<reference evidence="2" key="1">
    <citation type="submission" date="2020-04" db="EMBL/GenBank/DDBJ databases">
        <authorList>
            <person name="Zhang T."/>
        </authorList>
    </citation>
    <scope>NUCLEOTIDE SEQUENCE</scope>
    <source>
        <strain evidence="2">HKST-UBA02</strain>
    </source>
</reference>
<gene>
    <name evidence="2" type="ORF">KDA27_00615</name>
</gene>
<dbReference type="InterPro" id="IPR001680">
    <property type="entry name" value="WD40_rpt"/>
</dbReference>
<dbReference type="InterPro" id="IPR015943">
    <property type="entry name" value="WD40/YVTN_repeat-like_dom_sf"/>
</dbReference>
<sequence length="604" mass="66032">MTRLLQRLSHGVGLGLIISVLGASSGGAAEFLAPPEIGNRTVGLSWTADPDDAVFTGNIVLEVDEEYPFIHGADRPVVDVAAFNSVREFLSYAEGERELKRWSRDDGEIIQSLPIASPGNPVDLTIHGSNRYALAAYDDGSVELWDLEESPDSSRIAEISPLALHRVEFLSRVTDEADFRFVAAGEENLVYYMNAIGSVGFTMTVPGGGVEAIALSPDGSFLVTGGADARLRVWRIDDGRPDSPLAFFVTHQGTVRDIVIDPTSTRMASIDATGHVIISVLRTGQKLGEFDTDASEGAGKLAYSLPDGAVLSIAQGNGTITIRDGFTGREYRQRQVSTDGITAYTLGSDGLRSVVGDRDGRIQIARAGRCIPSAADPICFGGYKIWRNTVPDTSGKVLMREYRFDSDTWTLDSATHHFNDPDSLVIRVSPPGEEDEEDEIRRSGPHNGVPYFYSVTRFDRHYFQGQVADVNSNSVIDGFYRDPGADSPTPIVPTPDARTEVPELSEVYVVPNPYKSGEVPWDEIGGPHVEFRNLPEVATIKIFNVAGDFVRRIEHQRDKYGEARSSEPWNLDNKAGKQVTSGVYLYHIETPDGELIQGYFVIIL</sequence>
<organism evidence="2 3">
    <name type="scientific">Eiseniibacteriota bacterium</name>
    <dbReference type="NCBI Taxonomy" id="2212470"/>
    <lineage>
        <taxon>Bacteria</taxon>
        <taxon>Candidatus Eiseniibacteriota</taxon>
    </lineage>
</organism>
<dbReference type="PANTHER" id="PTHR19879">
    <property type="entry name" value="TRANSCRIPTION INITIATION FACTOR TFIID"/>
    <property type="match status" value="1"/>
</dbReference>
<accession>A0A956N8K9</accession>
<comment type="caution">
    <text evidence="2">The sequence shown here is derived from an EMBL/GenBank/DDBJ whole genome shotgun (WGS) entry which is preliminary data.</text>
</comment>
<protein>
    <submittedName>
        <fullName evidence="2">WD40 repeat domain-containing protein</fullName>
    </submittedName>
</protein>
<feature type="repeat" description="WD" evidence="1">
    <location>
        <begin position="210"/>
        <end position="244"/>
    </location>
</feature>
<dbReference type="PANTHER" id="PTHR19879:SF9">
    <property type="entry name" value="TRANSCRIPTION INITIATION FACTOR TFIID SUBUNIT 5"/>
    <property type="match status" value="1"/>
</dbReference>
<dbReference type="Proteomes" id="UP000739538">
    <property type="component" value="Unassembled WGS sequence"/>
</dbReference>
<reference evidence="2" key="2">
    <citation type="journal article" date="2021" name="Microbiome">
        <title>Successional dynamics and alternative stable states in a saline activated sludge microbial community over 9 years.</title>
        <authorList>
            <person name="Wang Y."/>
            <person name="Ye J."/>
            <person name="Ju F."/>
            <person name="Liu L."/>
            <person name="Boyd J.A."/>
            <person name="Deng Y."/>
            <person name="Parks D.H."/>
            <person name="Jiang X."/>
            <person name="Yin X."/>
            <person name="Woodcroft B.J."/>
            <person name="Tyson G.W."/>
            <person name="Hugenholtz P."/>
            <person name="Polz M.F."/>
            <person name="Zhang T."/>
        </authorList>
    </citation>
    <scope>NUCLEOTIDE SEQUENCE</scope>
    <source>
        <strain evidence="2">HKST-UBA02</strain>
    </source>
</reference>
<dbReference type="Pfam" id="PF00400">
    <property type="entry name" value="WD40"/>
    <property type="match status" value="1"/>
</dbReference>
<dbReference type="AlphaFoldDB" id="A0A956N8K9"/>
<dbReference type="SUPFAM" id="SSF50978">
    <property type="entry name" value="WD40 repeat-like"/>
    <property type="match status" value="1"/>
</dbReference>
<dbReference type="SMART" id="SM00320">
    <property type="entry name" value="WD40"/>
    <property type="match status" value="3"/>
</dbReference>
<dbReference type="Gene3D" id="2.130.10.10">
    <property type="entry name" value="YVTN repeat-like/Quinoprotein amine dehydrogenase"/>
    <property type="match status" value="1"/>
</dbReference>